<dbReference type="Proteomes" id="UP000654075">
    <property type="component" value="Unassembled WGS sequence"/>
</dbReference>
<proteinExistence type="predicted"/>
<dbReference type="InterPro" id="IPR029035">
    <property type="entry name" value="DHS-like_NAD/FAD-binding_dom"/>
</dbReference>
<keyword evidence="2" id="KW-0479">Metal-binding</keyword>
<dbReference type="EMBL" id="CAJNNW010037062">
    <property type="protein sequence ID" value="CAE8739134.1"/>
    <property type="molecule type" value="Genomic_DNA"/>
</dbReference>
<evidence type="ECO:0000313" key="8">
    <source>
        <dbReference type="EMBL" id="CAE8624507.1"/>
    </source>
</evidence>
<evidence type="ECO:0000259" key="7">
    <source>
        <dbReference type="PROSITE" id="PS50305"/>
    </source>
</evidence>
<name>A0A813LVL8_POLGL</name>
<evidence type="ECO:0000256" key="6">
    <source>
        <dbReference type="SAM" id="Phobius"/>
    </source>
</evidence>
<reference evidence="9" key="1">
    <citation type="submission" date="2021-02" db="EMBL/GenBank/DDBJ databases">
        <authorList>
            <person name="Dougan E. K."/>
            <person name="Rhodes N."/>
            <person name="Thang M."/>
            <person name="Chan C."/>
        </authorList>
    </citation>
    <scope>NUCLEOTIDE SEQUENCE</scope>
</reference>
<dbReference type="PANTHER" id="PTHR11085">
    <property type="entry name" value="NAD-DEPENDENT PROTEIN DEACYLASE SIRTUIN-5, MITOCHONDRIAL-RELATED"/>
    <property type="match status" value="1"/>
</dbReference>
<dbReference type="EMBL" id="CAJNNV010028411">
    <property type="protein sequence ID" value="CAE8624507.1"/>
    <property type="molecule type" value="Genomic_DNA"/>
</dbReference>
<feature type="domain" description="Deacetylase sirtuin-type" evidence="7">
    <location>
        <begin position="3"/>
        <end position="204"/>
    </location>
</feature>
<dbReference type="InterPro" id="IPR003000">
    <property type="entry name" value="Sirtuin"/>
</dbReference>
<dbReference type="Proteomes" id="UP000626109">
    <property type="component" value="Unassembled WGS sequence"/>
</dbReference>
<keyword evidence="4" id="KW-0520">NAD</keyword>
<evidence type="ECO:0000313" key="11">
    <source>
        <dbReference type="Proteomes" id="UP000654075"/>
    </source>
</evidence>
<sequence>MEKVLPSFDLEGVARYLADKECKRVVVMCGAGISTSAGIPDFRSPGTGLYDNLQRFNLPRAESIFELDYFRKSPGAFYELAREMWPGNFSPTLAHYFIRLLHDKGVLLRCYSQNIDSLEREAGVPADKLIAAHGNFDAAHVIDTVPEVEARELFFECGLELWLLLLLLLLSLLLLLLLLLLPLLLLLLLFLSVDSSVAGSKQKI</sequence>
<dbReference type="PROSITE" id="PS50305">
    <property type="entry name" value="SIRTUIN"/>
    <property type="match status" value="1"/>
</dbReference>
<evidence type="ECO:0000256" key="4">
    <source>
        <dbReference type="ARBA" id="ARBA00023027"/>
    </source>
</evidence>
<dbReference type="PANTHER" id="PTHR11085:SF6">
    <property type="entry name" value="NAD-DEPENDENT PROTEIN DEACETYLASE SIRTUIN-2"/>
    <property type="match status" value="1"/>
</dbReference>
<keyword evidence="6" id="KW-0812">Transmembrane</keyword>
<evidence type="ECO:0000256" key="1">
    <source>
        <dbReference type="ARBA" id="ARBA00022679"/>
    </source>
</evidence>
<evidence type="ECO:0000256" key="5">
    <source>
        <dbReference type="PROSITE-ProRule" id="PRU00236"/>
    </source>
</evidence>
<keyword evidence="11" id="KW-1185">Reference proteome</keyword>
<keyword evidence="6" id="KW-0472">Membrane</keyword>
<dbReference type="AlphaFoldDB" id="A0A813LVL8"/>
<comment type="caution">
    <text evidence="9">The sequence shown here is derived from an EMBL/GenBank/DDBJ whole genome shotgun (WGS) entry which is preliminary data.</text>
</comment>
<dbReference type="InterPro" id="IPR026590">
    <property type="entry name" value="Ssirtuin_cat_dom"/>
</dbReference>
<keyword evidence="3" id="KW-0862">Zinc</keyword>
<dbReference type="GO" id="GO:0070403">
    <property type="term" value="F:NAD+ binding"/>
    <property type="evidence" value="ECO:0007669"/>
    <property type="project" value="InterPro"/>
</dbReference>
<protein>
    <recommendedName>
        <fullName evidence="7">Deacetylase sirtuin-type domain-containing protein</fullName>
    </recommendedName>
</protein>
<dbReference type="InterPro" id="IPR050134">
    <property type="entry name" value="NAD-dep_sirtuin_deacylases"/>
</dbReference>
<evidence type="ECO:0000256" key="3">
    <source>
        <dbReference type="ARBA" id="ARBA00022833"/>
    </source>
</evidence>
<dbReference type="OMA" id="MNECLSA"/>
<dbReference type="GO" id="GO:0046872">
    <property type="term" value="F:metal ion binding"/>
    <property type="evidence" value="ECO:0007669"/>
    <property type="project" value="UniProtKB-KW"/>
</dbReference>
<keyword evidence="1" id="KW-0808">Transferase</keyword>
<keyword evidence="6" id="KW-1133">Transmembrane helix</keyword>
<evidence type="ECO:0000313" key="10">
    <source>
        <dbReference type="Proteomes" id="UP000626109"/>
    </source>
</evidence>
<dbReference type="OrthoDB" id="424302at2759"/>
<organism evidence="9 10">
    <name type="scientific">Polarella glacialis</name>
    <name type="common">Dinoflagellate</name>
    <dbReference type="NCBI Taxonomy" id="89957"/>
    <lineage>
        <taxon>Eukaryota</taxon>
        <taxon>Sar</taxon>
        <taxon>Alveolata</taxon>
        <taxon>Dinophyceae</taxon>
        <taxon>Suessiales</taxon>
        <taxon>Suessiaceae</taxon>
        <taxon>Polarella</taxon>
    </lineage>
</organism>
<evidence type="ECO:0000256" key="2">
    <source>
        <dbReference type="ARBA" id="ARBA00022723"/>
    </source>
</evidence>
<evidence type="ECO:0000313" key="9">
    <source>
        <dbReference type="EMBL" id="CAE8739134.1"/>
    </source>
</evidence>
<dbReference type="Gene3D" id="3.40.50.1220">
    <property type="entry name" value="TPP-binding domain"/>
    <property type="match status" value="1"/>
</dbReference>
<dbReference type="Pfam" id="PF02146">
    <property type="entry name" value="SIR2"/>
    <property type="match status" value="1"/>
</dbReference>
<dbReference type="SUPFAM" id="SSF52467">
    <property type="entry name" value="DHS-like NAD/FAD-binding domain"/>
    <property type="match status" value="1"/>
</dbReference>
<gene>
    <name evidence="8" type="ORF">PGLA1383_LOCUS41621</name>
    <name evidence="9" type="ORF">PGLA2088_LOCUS49486</name>
</gene>
<accession>A0A813LVL8</accession>
<dbReference type="GO" id="GO:0005634">
    <property type="term" value="C:nucleus"/>
    <property type="evidence" value="ECO:0007669"/>
    <property type="project" value="TreeGrafter"/>
</dbReference>
<dbReference type="GO" id="GO:0017136">
    <property type="term" value="F:histone deacetylase activity, NAD-dependent"/>
    <property type="evidence" value="ECO:0007669"/>
    <property type="project" value="TreeGrafter"/>
</dbReference>
<feature type="transmembrane region" description="Helical" evidence="6">
    <location>
        <begin position="161"/>
        <end position="191"/>
    </location>
</feature>
<comment type="caution">
    <text evidence="5">Lacks conserved residue(s) required for the propagation of feature annotation.</text>
</comment>